<dbReference type="Proteomes" id="UP000001396">
    <property type="component" value="Unassembled WGS sequence"/>
</dbReference>
<organism evidence="2 3">
    <name type="scientific">Heterostelium pallidum (strain ATCC 26659 / Pp 5 / PN500)</name>
    <name type="common">Cellular slime mold</name>
    <name type="synonym">Polysphondylium pallidum</name>
    <dbReference type="NCBI Taxonomy" id="670386"/>
    <lineage>
        <taxon>Eukaryota</taxon>
        <taxon>Amoebozoa</taxon>
        <taxon>Evosea</taxon>
        <taxon>Eumycetozoa</taxon>
        <taxon>Dictyostelia</taxon>
        <taxon>Acytosteliales</taxon>
        <taxon>Acytosteliaceae</taxon>
        <taxon>Heterostelium</taxon>
    </lineage>
</organism>
<gene>
    <name evidence="2" type="ORF">PPL_02163</name>
</gene>
<protein>
    <submittedName>
        <fullName evidence="2">Uncharacterized protein</fullName>
    </submittedName>
</protein>
<comment type="caution">
    <text evidence="2">The sequence shown here is derived from an EMBL/GenBank/DDBJ whole genome shotgun (WGS) entry which is preliminary data.</text>
</comment>
<dbReference type="GeneID" id="31357688"/>
<feature type="region of interest" description="Disordered" evidence="1">
    <location>
        <begin position="185"/>
        <end position="283"/>
    </location>
</feature>
<evidence type="ECO:0000256" key="1">
    <source>
        <dbReference type="SAM" id="MobiDB-lite"/>
    </source>
</evidence>
<proteinExistence type="predicted"/>
<name>D3B1I9_HETP5</name>
<dbReference type="InParanoid" id="D3B1I9"/>
<keyword evidence="3" id="KW-1185">Reference proteome</keyword>
<dbReference type="RefSeq" id="XP_020437272.1">
    <property type="nucleotide sequence ID" value="XM_020573155.1"/>
</dbReference>
<evidence type="ECO:0000313" key="3">
    <source>
        <dbReference type="Proteomes" id="UP000001396"/>
    </source>
</evidence>
<feature type="compositionally biased region" description="Low complexity" evidence="1">
    <location>
        <begin position="218"/>
        <end position="266"/>
    </location>
</feature>
<dbReference type="SUPFAM" id="SSF47113">
    <property type="entry name" value="Histone-fold"/>
    <property type="match status" value="1"/>
</dbReference>
<evidence type="ECO:0000313" key="2">
    <source>
        <dbReference type="EMBL" id="EFA85163.1"/>
    </source>
</evidence>
<reference evidence="2 3" key="1">
    <citation type="journal article" date="2011" name="Genome Res.">
        <title>Phylogeny-wide analysis of social amoeba genomes highlights ancient origins for complex intercellular communication.</title>
        <authorList>
            <person name="Heidel A.J."/>
            <person name="Lawal H.M."/>
            <person name="Felder M."/>
            <person name="Schilde C."/>
            <person name="Helps N.R."/>
            <person name="Tunggal B."/>
            <person name="Rivero F."/>
            <person name="John U."/>
            <person name="Schleicher M."/>
            <person name="Eichinger L."/>
            <person name="Platzer M."/>
            <person name="Noegel A.A."/>
            <person name="Schaap P."/>
            <person name="Gloeckner G."/>
        </authorList>
    </citation>
    <scope>NUCLEOTIDE SEQUENCE [LARGE SCALE GENOMIC DNA]</scope>
    <source>
        <strain evidence="3">ATCC 26659 / Pp 5 / PN500</strain>
    </source>
</reference>
<dbReference type="InterPro" id="IPR009072">
    <property type="entry name" value="Histone-fold"/>
</dbReference>
<dbReference type="EMBL" id="ADBJ01000008">
    <property type="protein sequence ID" value="EFA85163.1"/>
    <property type="molecule type" value="Genomic_DNA"/>
</dbReference>
<accession>D3B1I9</accession>
<dbReference type="GO" id="GO:0046982">
    <property type="term" value="F:protein heterodimerization activity"/>
    <property type="evidence" value="ECO:0007669"/>
    <property type="project" value="InterPro"/>
</dbReference>
<feature type="compositionally biased region" description="Low complexity" evidence="1">
    <location>
        <begin position="185"/>
        <end position="206"/>
    </location>
</feature>
<sequence length="344" mass="37652">MKRSETEYRSKINSNSIMEYSSYSSSIQKTSVFINPSLEISNGGISYFNTFLIDLTNCIVIESINRSKQSVAQSKYLSVDAVQDSINQIFSYELSDVLTEIRHKAVQINNITNRLLEGHSIDSLPNLSSSLTTSTISSSEINKPVTQSPQSHHHQLDAVTLIGSNQPEEIKPNTKIIESPIIEPITNTNTTPTETTTTTQSPNINTAITPKVESPKQTTSPIISSPTTPTPVNIQDNTTATQTTSTITNTTTTTTKPNTQPTKETNQVTKRDVKSPTTTATTKTITSPIQTHVNLTAITIPSLIFVNKPFDLVQALKNDHILLEKSNGILLVFLILVGLLIQTV</sequence>
<dbReference type="AlphaFoldDB" id="D3B1I9"/>